<sequence length="362" mass="38243">MIWQEHLLDDQTHLTETDPGGMLPSVANAAAHVRTAYRIALESGVDKLQGRPRAIVVVGMGAPGLVGDILATVCGPGAPVPILTVSAHRLPGWVGAADLVIAISGSGFGRETVAVATEAVRRGCHLLAVGRAGSPLEAIAKQASAMFVAVPTHGPSRSNLWLLAIPAMVALSSLGLIRADADDYEQMAVLLEDIAHRCRPSSESFVNPGKTLAMELAGNVPLIWGSSAVAAVAAHRMATQLGKNAKYPALHGALFDQVATFDGPMAERDIFADEPGFSVRLVVLRDRDEDPELTRRRVLSIQLAEDRGVPVSEIMAEGEHAIQRLATLIELVDYASVYLALGYGLDPTPVSAVAELKSRISQ</sequence>
<comment type="similarity">
    <text evidence="1">Belongs to the PGI/PMI family.</text>
</comment>
<feature type="domain" description="SIS" evidence="3">
    <location>
        <begin position="44"/>
        <end position="182"/>
    </location>
</feature>
<dbReference type="InterPro" id="IPR046348">
    <property type="entry name" value="SIS_dom_sf"/>
</dbReference>
<evidence type="ECO:0000256" key="1">
    <source>
        <dbReference type="ARBA" id="ARBA00010523"/>
    </source>
</evidence>
<dbReference type="AlphaFoldDB" id="A0A7W0HRH3"/>
<dbReference type="GO" id="GO:1901135">
    <property type="term" value="P:carbohydrate derivative metabolic process"/>
    <property type="evidence" value="ECO:0007669"/>
    <property type="project" value="InterPro"/>
</dbReference>
<keyword evidence="5" id="KW-1185">Reference proteome</keyword>
<dbReference type="EC" id="5.3.1.9" evidence="4"/>
<evidence type="ECO:0000256" key="2">
    <source>
        <dbReference type="ARBA" id="ARBA00023235"/>
    </source>
</evidence>
<evidence type="ECO:0000259" key="3">
    <source>
        <dbReference type="PROSITE" id="PS51464"/>
    </source>
</evidence>
<dbReference type="GO" id="GO:0004476">
    <property type="term" value="F:mannose-6-phosphate isomerase activity"/>
    <property type="evidence" value="ECO:0007669"/>
    <property type="project" value="UniProtKB-EC"/>
</dbReference>
<dbReference type="SUPFAM" id="SSF53697">
    <property type="entry name" value="SIS domain"/>
    <property type="match status" value="1"/>
</dbReference>
<dbReference type="InterPro" id="IPR019490">
    <property type="entry name" value="Glu6P/Mann6P_isomerase_C"/>
</dbReference>
<dbReference type="GO" id="GO:0097367">
    <property type="term" value="F:carbohydrate derivative binding"/>
    <property type="evidence" value="ECO:0007669"/>
    <property type="project" value="InterPro"/>
</dbReference>
<comment type="caution">
    <text evidence="4">The sequence shown here is derived from an EMBL/GenBank/DDBJ whole genome shotgun (WGS) entry which is preliminary data.</text>
</comment>
<evidence type="ECO:0000313" key="4">
    <source>
        <dbReference type="EMBL" id="MBA2892646.1"/>
    </source>
</evidence>
<accession>A0A7W0HRH3</accession>
<dbReference type="Proteomes" id="UP000530928">
    <property type="component" value="Unassembled WGS sequence"/>
</dbReference>
<dbReference type="PROSITE" id="PS51464">
    <property type="entry name" value="SIS"/>
    <property type="match status" value="1"/>
</dbReference>
<reference evidence="4 5" key="1">
    <citation type="submission" date="2020-07" db="EMBL/GenBank/DDBJ databases">
        <title>Genomic Encyclopedia of Type Strains, Phase IV (KMG-IV): sequencing the most valuable type-strain genomes for metagenomic binning, comparative biology and taxonomic classification.</title>
        <authorList>
            <person name="Goeker M."/>
        </authorList>
    </citation>
    <scope>NUCLEOTIDE SEQUENCE [LARGE SCALE GENOMIC DNA]</scope>
    <source>
        <strain evidence="4 5">DSM 45533</strain>
    </source>
</reference>
<dbReference type="CDD" id="cd05637">
    <property type="entry name" value="SIS_PGI_PMI_2"/>
    <property type="match status" value="1"/>
</dbReference>
<dbReference type="Pfam" id="PF10432">
    <property type="entry name" value="bact-PGI_C"/>
    <property type="match status" value="1"/>
</dbReference>
<protein>
    <submittedName>
        <fullName evidence="4">Glucose/mannose-6-phosphate isomerase</fullName>
        <ecNumber evidence="4">5.3.1.8</ecNumber>
        <ecNumber evidence="4">5.3.1.9</ecNumber>
    </submittedName>
</protein>
<dbReference type="GO" id="GO:0005975">
    <property type="term" value="P:carbohydrate metabolic process"/>
    <property type="evidence" value="ECO:0007669"/>
    <property type="project" value="InterPro"/>
</dbReference>
<keyword evidence="2 4" id="KW-0413">Isomerase</keyword>
<gene>
    <name evidence="4" type="ORF">HNR30_004000</name>
</gene>
<name>A0A7W0HRH3_9ACTN</name>
<proteinExistence type="inferred from homology"/>
<dbReference type="Gene3D" id="3.40.50.10490">
    <property type="entry name" value="Glucose-6-phosphate isomerase like protein, domain 1"/>
    <property type="match status" value="2"/>
</dbReference>
<dbReference type="EMBL" id="JACDUR010000004">
    <property type="protein sequence ID" value="MBA2892646.1"/>
    <property type="molecule type" value="Genomic_DNA"/>
</dbReference>
<dbReference type="RefSeq" id="WP_312894515.1">
    <property type="nucleotide sequence ID" value="NZ_BAABAM010000003.1"/>
</dbReference>
<dbReference type="EC" id="5.3.1.8" evidence="4"/>
<dbReference type="InterPro" id="IPR001347">
    <property type="entry name" value="SIS_dom"/>
</dbReference>
<organism evidence="4 5">
    <name type="scientific">Nonomuraea soli</name>
    <dbReference type="NCBI Taxonomy" id="1032476"/>
    <lineage>
        <taxon>Bacteria</taxon>
        <taxon>Bacillati</taxon>
        <taxon>Actinomycetota</taxon>
        <taxon>Actinomycetes</taxon>
        <taxon>Streptosporangiales</taxon>
        <taxon>Streptosporangiaceae</taxon>
        <taxon>Nonomuraea</taxon>
    </lineage>
</organism>
<evidence type="ECO:0000313" key="5">
    <source>
        <dbReference type="Proteomes" id="UP000530928"/>
    </source>
</evidence>
<dbReference type="GO" id="GO:0004347">
    <property type="term" value="F:glucose-6-phosphate isomerase activity"/>
    <property type="evidence" value="ECO:0007669"/>
    <property type="project" value="UniProtKB-EC"/>
</dbReference>